<keyword evidence="10 12" id="KW-0456">Lyase</keyword>
<evidence type="ECO:0000256" key="12">
    <source>
        <dbReference type="HAMAP-Rule" id="MF_00218"/>
    </source>
</evidence>
<reference evidence="17 18" key="1">
    <citation type="submission" date="2020-05" db="EMBL/GenBank/DDBJ databases">
        <title>Horizontal transmission and recombination maintain forever young bacterial symbiont genomes.</title>
        <authorList>
            <person name="Russell S.L."/>
            <person name="Pepper-Tunick E."/>
            <person name="Svedberg J."/>
            <person name="Byrne A."/>
            <person name="Ruelas Castillo J."/>
            <person name="Vollmers C."/>
            <person name="Beinart R.A."/>
            <person name="Corbett-Detig R."/>
        </authorList>
    </citation>
    <scope>NUCLEOTIDE SEQUENCE [LARGE SCALE GENOMIC DNA]</scope>
    <source>
        <strain evidence="17">4727-3</strain>
    </source>
</reference>
<evidence type="ECO:0000259" key="15">
    <source>
        <dbReference type="PROSITE" id="PS00906"/>
    </source>
</evidence>
<dbReference type="InterPro" id="IPR006361">
    <property type="entry name" value="Uroporphyrinogen_deCO2ase_HemE"/>
</dbReference>
<feature type="binding site" evidence="12">
    <location>
        <begin position="27"/>
        <end position="31"/>
    </location>
    <ligand>
        <name>substrate</name>
    </ligand>
</feature>
<comment type="subunit">
    <text evidence="5 12">Homodimer.</text>
</comment>
<dbReference type="GO" id="GO:0019353">
    <property type="term" value="P:protoporphyrinogen IX biosynthetic process from glutamate"/>
    <property type="evidence" value="ECO:0007669"/>
    <property type="project" value="TreeGrafter"/>
</dbReference>
<dbReference type="HAMAP" id="MF_00218">
    <property type="entry name" value="URO_D"/>
    <property type="match status" value="1"/>
</dbReference>
<evidence type="ECO:0000256" key="3">
    <source>
        <dbReference type="ARBA" id="ARBA00004804"/>
    </source>
</evidence>
<dbReference type="PANTHER" id="PTHR21091:SF169">
    <property type="entry name" value="UROPORPHYRINOGEN DECARBOXYLASE"/>
    <property type="match status" value="1"/>
</dbReference>
<dbReference type="InterPro" id="IPR000257">
    <property type="entry name" value="Uroporphyrinogen_deCOase"/>
</dbReference>
<comment type="function">
    <text evidence="1 12">Catalyzes the decarboxylation of four acetate groups of uroporphyrinogen-III to yield coproporphyrinogen-III.</text>
</comment>
<dbReference type="GO" id="GO:0005829">
    <property type="term" value="C:cytosol"/>
    <property type="evidence" value="ECO:0007669"/>
    <property type="project" value="TreeGrafter"/>
</dbReference>
<dbReference type="AlphaFoldDB" id="A0A7Z0MNA0"/>
<dbReference type="NCBIfam" id="TIGR01464">
    <property type="entry name" value="hemE"/>
    <property type="match status" value="1"/>
</dbReference>
<evidence type="ECO:0000256" key="6">
    <source>
        <dbReference type="ARBA" id="ARBA00012288"/>
    </source>
</evidence>
<evidence type="ECO:0000256" key="5">
    <source>
        <dbReference type="ARBA" id="ARBA00011738"/>
    </source>
</evidence>
<feature type="binding site" evidence="12">
    <location>
        <position position="327"/>
    </location>
    <ligand>
        <name>substrate</name>
    </ligand>
</feature>
<dbReference type="FunFam" id="3.20.20.210:FF:000001">
    <property type="entry name" value="Uroporphyrinogen decarboxylase"/>
    <property type="match status" value="1"/>
</dbReference>
<feature type="domain" description="Uroporphyrinogen decarboxylase (URO-D)" evidence="16">
    <location>
        <begin position="142"/>
        <end position="158"/>
    </location>
</feature>
<name>A0A7Z0MNA0_9GAMM</name>
<dbReference type="Pfam" id="PF01208">
    <property type="entry name" value="URO-D"/>
    <property type="match status" value="1"/>
</dbReference>
<evidence type="ECO:0000256" key="7">
    <source>
        <dbReference type="ARBA" id="ARBA00014308"/>
    </source>
</evidence>
<dbReference type="Proteomes" id="UP000537890">
    <property type="component" value="Unassembled WGS sequence"/>
</dbReference>
<keyword evidence="8 12" id="KW-0963">Cytoplasm</keyword>
<organism evidence="17 18">
    <name type="scientific">Candidatus Methanofishera endochildressiae</name>
    <dbReference type="NCBI Taxonomy" id="2738884"/>
    <lineage>
        <taxon>Bacteria</taxon>
        <taxon>Pseudomonadati</taxon>
        <taxon>Pseudomonadota</taxon>
        <taxon>Gammaproteobacteria</taxon>
        <taxon>Candidatus Methanofishera</taxon>
    </lineage>
</organism>
<feature type="site" description="Transition state stabilizer" evidence="12">
    <location>
        <position position="77"/>
    </location>
</feature>
<comment type="pathway">
    <text evidence="3 12 13">Porphyrin-containing compound metabolism; protoporphyrin-IX biosynthesis; coproporphyrinogen-III from 5-aminolevulinate: step 4/4.</text>
</comment>
<dbReference type="Gene3D" id="3.20.20.210">
    <property type="match status" value="1"/>
</dbReference>
<evidence type="ECO:0000256" key="9">
    <source>
        <dbReference type="ARBA" id="ARBA00022793"/>
    </source>
</evidence>
<dbReference type="PROSITE" id="PS00906">
    <property type="entry name" value="UROD_1"/>
    <property type="match status" value="1"/>
</dbReference>
<evidence type="ECO:0000256" key="8">
    <source>
        <dbReference type="ARBA" id="ARBA00022490"/>
    </source>
</evidence>
<gene>
    <name evidence="12 17" type="primary">hemE</name>
    <name evidence="17" type="ORF">H0A75_03485</name>
</gene>
<sequence length="357" mass="39794">MSDLKNDRFIRALLKQPVDTTPIWMMRQAGRYLPEYREIRAQAGSFMNLCTNPELACEVTLQPLERFDFDAAILFSDILTIPDAMGLGLYFTEGEGPRFKNPVRTAADIEKLPIPDPEIELKYVIDAVRLIRKNLQGRVPLIGFSGSPWTLATYMVEGSSSKTFSKVKGLMFEQPHLMHKMLDKLAQSVAVYLNAQIAAGAQAVMLFDTWGGSLGTEEYLEFSLRYAQQVRALLNTTQDGQQIPTILFTKGGGQWLESMAESGYDALGLDWQTDIHLARARVGERVALQGNMDPITLYANPEVIKSKVSTILDKYGAGSGHVFNLGHGILPDINPDHVKAMVDAVHDFSKPYHKQVE</sequence>
<protein>
    <recommendedName>
        <fullName evidence="7 12">Uroporphyrinogen decarboxylase</fullName>
        <shortName evidence="12">UPD</shortName>
        <shortName evidence="12">URO-D</shortName>
        <ecNumber evidence="6 12">4.1.1.37</ecNumber>
    </recommendedName>
</protein>
<accession>A0A7Z0MNA0</accession>
<dbReference type="CDD" id="cd00717">
    <property type="entry name" value="URO-D"/>
    <property type="match status" value="1"/>
</dbReference>
<comment type="similarity">
    <text evidence="4 12 14">Belongs to the uroporphyrinogen decarboxylase family.</text>
</comment>
<evidence type="ECO:0000313" key="17">
    <source>
        <dbReference type="EMBL" id="NYT46830.1"/>
    </source>
</evidence>
<comment type="subcellular location">
    <subcellularLocation>
        <location evidence="2 12">Cytoplasm</location>
    </subcellularLocation>
</comment>
<feature type="binding site" evidence="12">
    <location>
        <position position="209"/>
    </location>
    <ligand>
        <name>substrate</name>
    </ligand>
</feature>
<dbReference type="InterPro" id="IPR038071">
    <property type="entry name" value="UROD/MetE-like_sf"/>
</dbReference>
<dbReference type="GO" id="GO:0004853">
    <property type="term" value="F:uroporphyrinogen decarboxylase activity"/>
    <property type="evidence" value="ECO:0007669"/>
    <property type="project" value="UniProtKB-UniRule"/>
</dbReference>
<comment type="caution">
    <text evidence="12">Lacks conserved residue(s) required for the propagation of feature annotation.</text>
</comment>
<dbReference type="UniPathway" id="UPA00251">
    <property type="reaction ID" value="UER00321"/>
</dbReference>
<evidence type="ECO:0000256" key="1">
    <source>
        <dbReference type="ARBA" id="ARBA00002448"/>
    </source>
</evidence>
<evidence type="ECO:0000256" key="13">
    <source>
        <dbReference type="RuleBase" id="RU000554"/>
    </source>
</evidence>
<dbReference type="PROSITE" id="PS00907">
    <property type="entry name" value="UROD_2"/>
    <property type="match status" value="1"/>
</dbReference>
<keyword evidence="9 12" id="KW-0210">Decarboxylase</keyword>
<evidence type="ECO:0000313" key="18">
    <source>
        <dbReference type="Proteomes" id="UP000537890"/>
    </source>
</evidence>
<keyword evidence="11 12" id="KW-0627">Porphyrin biosynthesis</keyword>
<evidence type="ECO:0000256" key="14">
    <source>
        <dbReference type="RuleBase" id="RU004169"/>
    </source>
</evidence>
<feature type="binding site" evidence="12">
    <location>
        <position position="154"/>
    </location>
    <ligand>
        <name>substrate</name>
    </ligand>
</feature>
<evidence type="ECO:0000259" key="16">
    <source>
        <dbReference type="PROSITE" id="PS00907"/>
    </source>
</evidence>
<dbReference type="PANTHER" id="PTHR21091">
    <property type="entry name" value="METHYLTETRAHYDROFOLATE:HOMOCYSTEINE METHYLTRANSFERASE RELATED"/>
    <property type="match status" value="1"/>
</dbReference>
<evidence type="ECO:0000256" key="2">
    <source>
        <dbReference type="ARBA" id="ARBA00004496"/>
    </source>
</evidence>
<proteinExistence type="inferred from homology"/>
<dbReference type="SUPFAM" id="SSF51726">
    <property type="entry name" value="UROD/MetE-like"/>
    <property type="match status" value="1"/>
</dbReference>
<comment type="caution">
    <text evidence="17">The sequence shown here is derived from an EMBL/GenBank/DDBJ whole genome shotgun (WGS) entry which is preliminary data.</text>
</comment>
<evidence type="ECO:0000256" key="11">
    <source>
        <dbReference type="ARBA" id="ARBA00023244"/>
    </source>
</evidence>
<feature type="domain" description="Uroporphyrinogen decarboxylase (URO-D)" evidence="15">
    <location>
        <begin position="22"/>
        <end position="31"/>
    </location>
</feature>
<evidence type="ECO:0000256" key="10">
    <source>
        <dbReference type="ARBA" id="ARBA00023239"/>
    </source>
</evidence>
<comment type="catalytic activity">
    <reaction evidence="12 13">
        <text>uroporphyrinogen III + 4 H(+) = coproporphyrinogen III + 4 CO2</text>
        <dbReference type="Rhea" id="RHEA:19865"/>
        <dbReference type="ChEBI" id="CHEBI:15378"/>
        <dbReference type="ChEBI" id="CHEBI:16526"/>
        <dbReference type="ChEBI" id="CHEBI:57308"/>
        <dbReference type="ChEBI" id="CHEBI:57309"/>
        <dbReference type="EC" id="4.1.1.37"/>
    </reaction>
</comment>
<dbReference type="EMBL" id="JACCHS010000045">
    <property type="protein sequence ID" value="NYT46830.1"/>
    <property type="molecule type" value="Genomic_DNA"/>
</dbReference>
<feature type="binding site" evidence="12">
    <location>
        <position position="77"/>
    </location>
    <ligand>
        <name>substrate</name>
    </ligand>
</feature>
<dbReference type="EC" id="4.1.1.37" evidence="6 12"/>
<evidence type="ECO:0000256" key="4">
    <source>
        <dbReference type="ARBA" id="ARBA00009935"/>
    </source>
</evidence>